<comment type="caution">
    <text evidence="2">The sequence shown here is derived from an EMBL/GenBank/DDBJ whole genome shotgun (WGS) entry which is preliminary data.</text>
</comment>
<organism evidence="2 3">
    <name type="scientific">Nonomuraea glycinis</name>
    <dbReference type="NCBI Taxonomy" id="2047744"/>
    <lineage>
        <taxon>Bacteria</taxon>
        <taxon>Bacillati</taxon>
        <taxon>Actinomycetota</taxon>
        <taxon>Actinomycetes</taxon>
        <taxon>Streptosporangiales</taxon>
        <taxon>Streptosporangiaceae</taxon>
        <taxon>Nonomuraea</taxon>
    </lineage>
</organism>
<gene>
    <name evidence="2" type="ORF">GCM10012278_80930</name>
</gene>
<evidence type="ECO:0000313" key="3">
    <source>
        <dbReference type="Proteomes" id="UP000660745"/>
    </source>
</evidence>
<dbReference type="Gene3D" id="3.40.50.1820">
    <property type="entry name" value="alpha/beta hydrolase"/>
    <property type="match status" value="1"/>
</dbReference>
<dbReference type="PANTHER" id="PTHR11614">
    <property type="entry name" value="PHOSPHOLIPASE-RELATED"/>
    <property type="match status" value="1"/>
</dbReference>
<dbReference type="SUPFAM" id="SSF53474">
    <property type="entry name" value="alpha/beta-Hydrolases"/>
    <property type="match status" value="1"/>
</dbReference>
<dbReference type="InterPro" id="IPR051044">
    <property type="entry name" value="MAG_DAG_Lipase"/>
</dbReference>
<dbReference type="SUPFAM" id="SSF52096">
    <property type="entry name" value="ClpP/crotonase"/>
    <property type="match status" value="1"/>
</dbReference>
<dbReference type="InterPro" id="IPR022742">
    <property type="entry name" value="Hydrolase_4"/>
</dbReference>
<dbReference type="GO" id="GO:0016787">
    <property type="term" value="F:hydrolase activity"/>
    <property type="evidence" value="ECO:0007669"/>
    <property type="project" value="UniProtKB-KW"/>
</dbReference>
<sequence>MELLWPNKVMITYDAADQIATLTLKRPERLNALTFTMRGESPEAAALACRPGPMLPMVSNMYETTVLRMPPDFEGEVVATLLSRRAGSRRAVLYLHGFTDYFFQDHLADHYLNHGVDFYALDLRKYGRSLRPHQTRGLVRSVTEYFPEIDQAVQIIRQDHDELTLNAHSTGGLIAPLWADRVRGRGLVQGMVLNSPFLDLNVPLPLRLAADLLQTPLSYTRRPLPLGISTVYGESLHRDHHGEWDYDLELKPLGGFAVHAMWLAAIRRAQRRLHAGLSVDVPVLVLSSATGLRVRDFVPEVRSADIVLDPRQIARWSASIGPHVTSVRVAGGVHDLVLSAEPVRNQVFAEIDRWMTAHVHQGNAHQGNAHQGNENSP</sequence>
<dbReference type="AlphaFoldDB" id="A0A918ACZ6"/>
<dbReference type="Pfam" id="PF12146">
    <property type="entry name" value="Hydrolase_4"/>
    <property type="match status" value="1"/>
</dbReference>
<evidence type="ECO:0000259" key="1">
    <source>
        <dbReference type="Pfam" id="PF12146"/>
    </source>
</evidence>
<proteinExistence type="predicted"/>
<dbReference type="Gene3D" id="3.30.300.220">
    <property type="match status" value="1"/>
</dbReference>
<dbReference type="EMBL" id="BMNK01000021">
    <property type="protein sequence ID" value="GGP16578.1"/>
    <property type="molecule type" value="Genomic_DNA"/>
</dbReference>
<reference evidence="2" key="1">
    <citation type="journal article" date="2014" name="Int. J. Syst. Evol. Microbiol.">
        <title>Complete genome sequence of Corynebacterium casei LMG S-19264T (=DSM 44701T), isolated from a smear-ripened cheese.</title>
        <authorList>
            <consortium name="US DOE Joint Genome Institute (JGI-PGF)"/>
            <person name="Walter F."/>
            <person name="Albersmeier A."/>
            <person name="Kalinowski J."/>
            <person name="Ruckert C."/>
        </authorList>
    </citation>
    <scope>NUCLEOTIDE SEQUENCE</scope>
    <source>
        <strain evidence="2">CGMCC 4.7430</strain>
    </source>
</reference>
<keyword evidence="2" id="KW-0378">Hydrolase</keyword>
<name>A0A918ACZ6_9ACTN</name>
<evidence type="ECO:0000313" key="2">
    <source>
        <dbReference type="EMBL" id="GGP16578.1"/>
    </source>
</evidence>
<dbReference type="InterPro" id="IPR029058">
    <property type="entry name" value="AB_hydrolase_fold"/>
</dbReference>
<protein>
    <submittedName>
        <fullName evidence="2">Alpha/beta hydrolase</fullName>
    </submittedName>
</protein>
<keyword evidence="3" id="KW-1185">Reference proteome</keyword>
<dbReference type="Proteomes" id="UP000660745">
    <property type="component" value="Unassembled WGS sequence"/>
</dbReference>
<accession>A0A918ACZ6</accession>
<reference evidence="2" key="2">
    <citation type="submission" date="2020-09" db="EMBL/GenBank/DDBJ databases">
        <authorList>
            <person name="Sun Q."/>
            <person name="Zhou Y."/>
        </authorList>
    </citation>
    <scope>NUCLEOTIDE SEQUENCE</scope>
    <source>
        <strain evidence="2">CGMCC 4.7430</strain>
    </source>
</reference>
<feature type="domain" description="Serine aminopeptidase S33" evidence="1">
    <location>
        <begin position="89"/>
        <end position="288"/>
    </location>
</feature>
<dbReference type="InterPro" id="IPR029045">
    <property type="entry name" value="ClpP/crotonase-like_dom_sf"/>
</dbReference>